<dbReference type="Proteomes" id="UP000192596">
    <property type="component" value="Unassembled WGS sequence"/>
</dbReference>
<sequence length="170" mass="19310">MNIYLDWTVTVLWWICYPVAVIVYYLAITLSALASFLWRPLAFLLQPVVYLGRAIVAVLTIPIHLLVKLEPLYNYLGIAALIGIIGGLGLAYVYKTTHRLLRLDDRDARKPHRDAKQHRQIKARQKAAFDQPIMSPSYLSPSDSIHSRASKGRSRNLLSTAIMEEVDSDY</sequence>
<feature type="transmembrane region" description="Helical" evidence="1">
    <location>
        <begin position="50"/>
        <end position="67"/>
    </location>
</feature>
<evidence type="ECO:0000313" key="2">
    <source>
        <dbReference type="EMBL" id="OQO03534.1"/>
    </source>
</evidence>
<proteinExistence type="predicted"/>
<dbReference type="AlphaFoldDB" id="A0A1V8SWT4"/>
<dbReference type="InParanoid" id="A0A1V8SWT4"/>
<keyword evidence="1" id="KW-0812">Transmembrane</keyword>
<keyword evidence="1" id="KW-1133">Transmembrane helix</keyword>
<organism evidence="2 3">
    <name type="scientific">Cryoendolithus antarcticus</name>
    <dbReference type="NCBI Taxonomy" id="1507870"/>
    <lineage>
        <taxon>Eukaryota</taxon>
        <taxon>Fungi</taxon>
        <taxon>Dikarya</taxon>
        <taxon>Ascomycota</taxon>
        <taxon>Pezizomycotina</taxon>
        <taxon>Dothideomycetes</taxon>
        <taxon>Dothideomycetidae</taxon>
        <taxon>Cladosporiales</taxon>
        <taxon>Cladosporiaceae</taxon>
        <taxon>Cryoendolithus</taxon>
    </lineage>
</organism>
<comment type="caution">
    <text evidence="2">The sequence shown here is derived from an EMBL/GenBank/DDBJ whole genome shotgun (WGS) entry which is preliminary data.</text>
</comment>
<feature type="transmembrane region" description="Helical" evidence="1">
    <location>
        <begin position="12"/>
        <end position="38"/>
    </location>
</feature>
<dbReference type="OrthoDB" id="4502894at2759"/>
<reference evidence="3" key="1">
    <citation type="submission" date="2017-03" db="EMBL/GenBank/DDBJ databases">
        <title>Genomes of endolithic fungi from Antarctica.</title>
        <authorList>
            <person name="Coleine C."/>
            <person name="Masonjones S."/>
            <person name="Stajich J.E."/>
        </authorList>
    </citation>
    <scope>NUCLEOTIDE SEQUENCE [LARGE SCALE GENOMIC DNA]</scope>
    <source>
        <strain evidence="3">CCFEE 5527</strain>
    </source>
</reference>
<accession>A0A1V8SWT4</accession>
<feature type="transmembrane region" description="Helical" evidence="1">
    <location>
        <begin position="73"/>
        <end position="94"/>
    </location>
</feature>
<evidence type="ECO:0000256" key="1">
    <source>
        <dbReference type="SAM" id="Phobius"/>
    </source>
</evidence>
<name>A0A1V8SWT4_9PEZI</name>
<evidence type="ECO:0000313" key="3">
    <source>
        <dbReference type="Proteomes" id="UP000192596"/>
    </source>
</evidence>
<gene>
    <name evidence="2" type="ORF">B0A48_10198</name>
</gene>
<keyword evidence="3" id="KW-1185">Reference proteome</keyword>
<keyword evidence="1" id="KW-0472">Membrane</keyword>
<dbReference type="EMBL" id="NAJO01000024">
    <property type="protein sequence ID" value="OQO03534.1"/>
    <property type="molecule type" value="Genomic_DNA"/>
</dbReference>
<protein>
    <submittedName>
        <fullName evidence="2">Uncharacterized protein</fullName>
    </submittedName>
</protein>